<dbReference type="InterPro" id="IPR024087">
    <property type="entry name" value="Creatininase-like_sf"/>
</dbReference>
<dbReference type="GO" id="GO:0016811">
    <property type="term" value="F:hydrolase activity, acting on carbon-nitrogen (but not peptide) bonds, in linear amides"/>
    <property type="evidence" value="ECO:0007669"/>
    <property type="project" value="TreeGrafter"/>
</dbReference>
<dbReference type="GO" id="GO:0009231">
    <property type="term" value="P:riboflavin biosynthetic process"/>
    <property type="evidence" value="ECO:0007669"/>
    <property type="project" value="TreeGrafter"/>
</dbReference>
<dbReference type="Proteomes" id="UP000054396">
    <property type="component" value="Unassembled WGS sequence"/>
</dbReference>
<dbReference type="STRING" id="1685382.AVJ23_14630"/>
<keyword evidence="4" id="KW-0862">Zinc</keyword>
<evidence type="ECO:0000256" key="5">
    <source>
        <dbReference type="ARBA" id="ARBA00024029"/>
    </source>
</evidence>
<dbReference type="RefSeq" id="WP_058862957.1">
    <property type="nucleotide sequence ID" value="NZ_LPXO01000009.1"/>
</dbReference>
<evidence type="ECO:0000313" key="7">
    <source>
        <dbReference type="Proteomes" id="UP000054396"/>
    </source>
</evidence>
<organism evidence="6 7">
    <name type="scientific">Pseudoponticoccus marisrubri</name>
    <dbReference type="NCBI Taxonomy" id="1685382"/>
    <lineage>
        <taxon>Bacteria</taxon>
        <taxon>Pseudomonadati</taxon>
        <taxon>Pseudomonadota</taxon>
        <taxon>Alphaproteobacteria</taxon>
        <taxon>Rhodobacterales</taxon>
        <taxon>Roseobacteraceae</taxon>
        <taxon>Pseudoponticoccus</taxon>
    </lineage>
</organism>
<reference evidence="6 7" key="1">
    <citation type="submission" date="2015-12" db="EMBL/GenBank/DDBJ databases">
        <authorList>
            <person name="Shamseldin A."/>
            <person name="Moawad H."/>
            <person name="Abd El-Rahim W.M."/>
            <person name="Sadowsky M.J."/>
        </authorList>
    </citation>
    <scope>NUCLEOTIDE SEQUENCE [LARGE SCALE GENOMIC DNA]</scope>
    <source>
        <strain evidence="6 7">SJ5A-1</strain>
    </source>
</reference>
<dbReference type="PANTHER" id="PTHR35005">
    <property type="entry name" value="3-DEHYDRO-SCYLLO-INOSOSE HYDROLASE"/>
    <property type="match status" value="1"/>
</dbReference>
<gene>
    <name evidence="6" type="ORF">AVJ23_14630</name>
</gene>
<evidence type="ECO:0000256" key="2">
    <source>
        <dbReference type="ARBA" id="ARBA00022723"/>
    </source>
</evidence>
<accession>A0A0W7WH89</accession>
<evidence type="ECO:0000256" key="4">
    <source>
        <dbReference type="ARBA" id="ARBA00022833"/>
    </source>
</evidence>
<dbReference type="Gene3D" id="3.40.50.10310">
    <property type="entry name" value="Creatininase"/>
    <property type="match status" value="1"/>
</dbReference>
<evidence type="ECO:0000256" key="3">
    <source>
        <dbReference type="ARBA" id="ARBA00022801"/>
    </source>
</evidence>
<sequence length="233" mass="26367">MRIAEMNWFEVERYLETDDRCVLPLGSTEQHAYLSLSVDSILSEKVGADAADPLGVPVFPAIPYGLTPYFMDFPGSVSLRLTTYAALVRDVLDSLYKTGFRRVLIVNGHGGNSPVQPATMEWMEDNPGARCRFHDWWRAPQTWACVQEIDPVASHASWMENFPWTRLPGRTQPDEQKPFVPFDRLRDRNAAAVRQLVGDGNYGGDYQKPDEVMDRLWSTAVAETRALLEGDWA</sequence>
<evidence type="ECO:0000313" key="6">
    <source>
        <dbReference type="EMBL" id="KUF09980.1"/>
    </source>
</evidence>
<dbReference type="Pfam" id="PF02633">
    <property type="entry name" value="Creatininase"/>
    <property type="match status" value="1"/>
</dbReference>
<dbReference type="EMBL" id="LPXO01000009">
    <property type="protein sequence ID" value="KUF09980.1"/>
    <property type="molecule type" value="Genomic_DNA"/>
</dbReference>
<proteinExistence type="inferred from homology"/>
<protein>
    <submittedName>
        <fullName evidence="6">Creatininase</fullName>
    </submittedName>
</protein>
<evidence type="ECO:0000256" key="1">
    <source>
        <dbReference type="ARBA" id="ARBA00001947"/>
    </source>
</evidence>
<dbReference type="PANTHER" id="PTHR35005:SF1">
    <property type="entry name" value="2-AMINO-5-FORMYLAMINO-6-RIBOSYLAMINOPYRIMIDIN-4(3H)-ONE 5'-MONOPHOSPHATE DEFORMYLASE"/>
    <property type="match status" value="1"/>
</dbReference>
<dbReference type="AlphaFoldDB" id="A0A0W7WH89"/>
<name>A0A0W7WH89_9RHOB</name>
<keyword evidence="2" id="KW-0479">Metal-binding</keyword>
<comment type="cofactor">
    <cofactor evidence="1">
        <name>Zn(2+)</name>
        <dbReference type="ChEBI" id="CHEBI:29105"/>
    </cofactor>
</comment>
<dbReference type="SUPFAM" id="SSF102215">
    <property type="entry name" value="Creatininase"/>
    <property type="match status" value="1"/>
</dbReference>
<comment type="caution">
    <text evidence="6">The sequence shown here is derived from an EMBL/GenBank/DDBJ whole genome shotgun (WGS) entry which is preliminary data.</text>
</comment>
<dbReference type="OrthoDB" id="9801445at2"/>
<comment type="similarity">
    <text evidence="5">Belongs to the creatininase superfamily.</text>
</comment>
<dbReference type="InterPro" id="IPR003785">
    <property type="entry name" value="Creatininase/forma_Hydrolase"/>
</dbReference>
<keyword evidence="3" id="KW-0378">Hydrolase</keyword>
<keyword evidence="7" id="KW-1185">Reference proteome</keyword>
<dbReference type="GO" id="GO:0046872">
    <property type="term" value="F:metal ion binding"/>
    <property type="evidence" value="ECO:0007669"/>
    <property type="project" value="UniProtKB-KW"/>
</dbReference>